<evidence type="ECO:0000313" key="7">
    <source>
        <dbReference type="EMBL" id="NDJ17676.1"/>
    </source>
</evidence>
<keyword evidence="4" id="KW-0793">Thylakoid</keyword>
<evidence type="ECO:0000256" key="5">
    <source>
        <dbReference type="PIRNR" id="PIRNR017875"/>
    </source>
</evidence>
<dbReference type="HAMAP" id="MF_01348">
    <property type="entry name" value="Ycf48"/>
    <property type="match status" value="1"/>
</dbReference>
<evidence type="ECO:0000256" key="4">
    <source>
        <dbReference type="HAMAP-Rule" id="MF_01348"/>
    </source>
</evidence>
<proteinExistence type="inferred from homology"/>
<dbReference type="Pfam" id="PF14870">
    <property type="entry name" value="PSII_BNR"/>
    <property type="match status" value="1"/>
</dbReference>
<comment type="subcellular location">
    <subcellularLocation>
        <location evidence="4">Cellular thylakoid membrane</location>
        <topology evidence="4">Lipid-anchor</topology>
        <orientation evidence="4">Lumenal side</orientation>
    </subcellularLocation>
    <text evidence="4">Associated with a PSII precusor complex on the lumenal side of the thylakoid membrane.</text>
</comment>
<evidence type="ECO:0000256" key="1">
    <source>
        <dbReference type="ARBA" id="ARBA00022531"/>
    </source>
</evidence>
<keyword evidence="8" id="KW-1185">Reference proteome</keyword>
<name>A0A8J8CJJ5_9CYAN</name>
<dbReference type="PIRSF" id="PIRSF017875">
    <property type="entry name" value="PSII_HCF136"/>
    <property type="match status" value="1"/>
</dbReference>
<dbReference type="PANTHER" id="PTHR47199:SF2">
    <property type="entry name" value="PHOTOSYSTEM II STABILITY_ASSEMBLY FACTOR HCF136, CHLOROPLASTIC"/>
    <property type="match status" value="1"/>
</dbReference>
<dbReference type="InterPro" id="IPR015943">
    <property type="entry name" value="WD40/YVTN_repeat-like_dom_sf"/>
</dbReference>
<dbReference type="InterPro" id="IPR016705">
    <property type="entry name" value="Ycf48/Hcf136"/>
</dbReference>
<dbReference type="SUPFAM" id="SSF110296">
    <property type="entry name" value="Oligoxyloglucan reducing end-specific cellobiohydrolase"/>
    <property type="match status" value="1"/>
</dbReference>
<dbReference type="GO" id="GO:0031977">
    <property type="term" value="C:thylakoid lumen"/>
    <property type="evidence" value="ECO:0007669"/>
    <property type="project" value="UniProtKB-UniRule"/>
</dbReference>
<organism evidence="7 8">
    <name type="scientific">Myxacorys almedinensis A</name>
    <dbReference type="NCBI Taxonomy" id="2690445"/>
    <lineage>
        <taxon>Bacteria</taxon>
        <taxon>Bacillati</taxon>
        <taxon>Cyanobacteriota</taxon>
        <taxon>Cyanophyceae</taxon>
        <taxon>Leptolyngbyales</taxon>
        <taxon>Leptolyngbyaceae</taxon>
        <taxon>Myxacorys</taxon>
        <taxon>Myxacorys almedinensis</taxon>
    </lineage>
</organism>
<dbReference type="Proteomes" id="UP000646053">
    <property type="component" value="Unassembled WGS sequence"/>
</dbReference>
<protein>
    <recommendedName>
        <fullName evidence="4">Photosystem II assembly lipoprotein Ycf48</fullName>
    </recommendedName>
</protein>
<comment type="function">
    <text evidence="4">A factor required for optimal assembly of photosystem II (PSII), acting in the early stages of PSII assembly. Also plays a role in replacement of photodamaged D1 (psbA). Assists YidC in synthesis of chlorophyll-binding proteins.</text>
</comment>
<feature type="domain" description="Photosynthesis system II assembly factor Ycf48/Hcf136-like" evidence="6">
    <location>
        <begin position="29"/>
        <end position="329"/>
    </location>
</feature>
<dbReference type="PROSITE" id="PS51257">
    <property type="entry name" value="PROKAR_LIPOPROTEIN"/>
    <property type="match status" value="1"/>
</dbReference>
<dbReference type="InterPro" id="IPR028203">
    <property type="entry name" value="PSII_CF48-like_dom"/>
</dbReference>
<dbReference type="GO" id="GO:0031676">
    <property type="term" value="C:plasma membrane-derived thylakoid membrane"/>
    <property type="evidence" value="ECO:0007669"/>
    <property type="project" value="UniProtKB-SubCell"/>
</dbReference>
<dbReference type="GO" id="GO:0009523">
    <property type="term" value="C:photosystem II"/>
    <property type="evidence" value="ECO:0007669"/>
    <property type="project" value="UniProtKB-KW"/>
</dbReference>
<dbReference type="EMBL" id="WVIE01000010">
    <property type="protein sequence ID" value="NDJ17676.1"/>
    <property type="molecule type" value="Genomic_DNA"/>
</dbReference>
<dbReference type="Gene3D" id="2.130.10.10">
    <property type="entry name" value="YVTN repeat-like/Quinoprotein amine dehydrogenase"/>
    <property type="match status" value="1"/>
</dbReference>
<comment type="caution">
    <text evidence="7">The sequence shown here is derived from an EMBL/GenBank/DDBJ whole genome shotgun (WGS) entry which is preliminary data.</text>
</comment>
<evidence type="ECO:0000313" key="8">
    <source>
        <dbReference type="Proteomes" id="UP000646053"/>
    </source>
</evidence>
<dbReference type="RefSeq" id="WP_162423317.1">
    <property type="nucleotide sequence ID" value="NZ_WVIE01000010.1"/>
</dbReference>
<gene>
    <name evidence="4" type="primary">ycf48</name>
    <name evidence="7" type="ORF">GS601_10305</name>
</gene>
<keyword evidence="1 4" id="KW-0602">Photosynthesis</keyword>
<comment type="subunit">
    <text evidence="4">Part of early PSII assembly complexes which includes D1 (psbA) and PsbI; not found in mature PSII. Binds to the lumenal side of PSII complexes. Interacts with YidC.</text>
</comment>
<dbReference type="GO" id="GO:0015979">
    <property type="term" value="P:photosynthesis"/>
    <property type="evidence" value="ECO:0007669"/>
    <property type="project" value="UniProtKB-KW"/>
</dbReference>
<dbReference type="PANTHER" id="PTHR47199">
    <property type="entry name" value="PHOTOSYSTEM II STABILITY/ASSEMBLY FACTOR HCF136, CHLOROPLASTIC"/>
    <property type="match status" value="1"/>
</dbReference>
<keyword evidence="2 4" id="KW-0732">Signal</keyword>
<evidence type="ECO:0000256" key="2">
    <source>
        <dbReference type="ARBA" id="ARBA00022729"/>
    </source>
</evidence>
<comment type="similarity">
    <text evidence="4 5">Belongs to the Ycf48 family.</text>
</comment>
<evidence type="ECO:0000259" key="6">
    <source>
        <dbReference type="Pfam" id="PF14870"/>
    </source>
</evidence>
<reference evidence="7" key="1">
    <citation type="submission" date="2019-12" db="EMBL/GenBank/DDBJ databases">
        <title>High-Quality draft genome sequences of three cyanobacteria isolated from the limestone walls of the Old Cathedral of Coimbra.</title>
        <authorList>
            <person name="Tiago I."/>
            <person name="Soares F."/>
            <person name="Portugal A."/>
        </authorList>
    </citation>
    <scope>NUCLEOTIDE SEQUENCE</scope>
    <source>
        <strain evidence="7">A</strain>
    </source>
</reference>
<dbReference type="AlphaFoldDB" id="A0A8J8CJJ5"/>
<dbReference type="NCBIfam" id="NF010237">
    <property type="entry name" value="PRK13684.1"/>
    <property type="match status" value="1"/>
</dbReference>
<sequence length="335" mass="36727">MHRIVKAWKQIVILVAVVLLTTGCKVFLPALSVNPWQVIELPVQENMLGISFTSDPQHGWIVGTNSALLETTDGGKTWAQKVLDLGEQTYRLTSVSFSGDEGWIAGQPSLLLHTTDGGKSWGRVALSEKLPGAPDQISALGDQIAEMSTDIGALYRTSDGGKNWKALVSDAFGVVRSIERSPDGKYVAVSARGNFYSVWQPGDTEWHPYNRNSSRRLQSMGFSQDGRLWMLARGGQLQFTSSPDPEDWLEAQNPEFSTSWGLLDLAYRTADELWIAGGSGNLLASFDGGKSWQKDREIEDVPANLYKIVFLNPDTGYVLGQRGTLLKYQGVSNAA</sequence>
<evidence type="ECO:0000256" key="3">
    <source>
        <dbReference type="ARBA" id="ARBA00023276"/>
    </source>
</evidence>
<keyword evidence="3 4" id="KW-0604">Photosystem II</keyword>
<accession>A0A8J8CJJ5</accession>
<comment type="domain">
    <text evidence="4">A 7-bladed beta-propeller torus, about 55 by 55 Angstroms, with a depth of about 25 Angstroms and a central pore.</text>
</comment>